<keyword evidence="3" id="KW-1185">Reference proteome</keyword>
<evidence type="ECO:0000256" key="1">
    <source>
        <dbReference type="SAM" id="MobiDB-lite"/>
    </source>
</evidence>
<protein>
    <submittedName>
        <fullName evidence="2">Uncharacterized protein</fullName>
    </submittedName>
</protein>
<evidence type="ECO:0000313" key="2">
    <source>
        <dbReference type="EMBL" id="EXB37353.1"/>
    </source>
</evidence>
<sequence>MGKRGGAKKAPNSVLGSNDNISLREEITGKKQKNKGGTCNAKNILKVEHIERLAVWAGGEASMPCFAAFYGQKLASLGESLGLPPNPSLVACQRCETVLQPGFNCTIRIEKNKAKSCRRRSKKSFTPNQNNVVYTCHFCSNRNLRRGTPKGHMKEIYPSKIKTTKKSKSAQSNSQKPIISEEVSRGKDEFSKMDESALSPIPTTLGTVSISDGPATPIAGTGPKLLDVKKRKRNKSTAKKPAESEKSSVSTDAEKTVGTSRKWRRKSWTSLKEIAESSEQGKNQNVANLPIPFFL</sequence>
<dbReference type="Pfam" id="PF04032">
    <property type="entry name" value="Rpr2"/>
    <property type="match status" value="1"/>
</dbReference>
<dbReference type="Proteomes" id="UP000030645">
    <property type="component" value="Unassembled WGS sequence"/>
</dbReference>
<dbReference type="OrthoDB" id="1937463at2759"/>
<dbReference type="KEGG" id="mnt:21407025"/>
<proteinExistence type="predicted"/>
<dbReference type="GO" id="GO:0006396">
    <property type="term" value="P:RNA processing"/>
    <property type="evidence" value="ECO:0007669"/>
    <property type="project" value="InterPro"/>
</dbReference>
<dbReference type="EMBL" id="KE343612">
    <property type="protein sequence ID" value="EXB37353.1"/>
    <property type="molecule type" value="Genomic_DNA"/>
</dbReference>
<accession>W9QS81</accession>
<organism evidence="2 3">
    <name type="scientific">Morus notabilis</name>
    <dbReference type="NCBI Taxonomy" id="981085"/>
    <lineage>
        <taxon>Eukaryota</taxon>
        <taxon>Viridiplantae</taxon>
        <taxon>Streptophyta</taxon>
        <taxon>Embryophyta</taxon>
        <taxon>Tracheophyta</taxon>
        <taxon>Spermatophyta</taxon>
        <taxon>Magnoliopsida</taxon>
        <taxon>eudicotyledons</taxon>
        <taxon>Gunneridae</taxon>
        <taxon>Pentapetalae</taxon>
        <taxon>rosids</taxon>
        <taxon>fabids</taxon>
        <taxon>Rosales</taxon>
        <taxon>Moraceae</taxon>
        <taxon>Moreae</taxon>
        <taxon>Morus</taxon>
    </lineage>
</organism>
<feature type="region of interest" description="Disordered" evidence="1">
    <location>
        <begin position="1"/>
        <end position="27"/>
    </location>
</feature>
<dbReference type="STRING" id="981085.W9QS81"/>
<feature type="compositionally biased region" description="Polar residues" evidence="1">
    <location>
        <begin position="277"/>
        <end position="287"/>
    </location>
</feature>
<dbReference type="AlphaFoldDB" id="W9QS81"/>
<feature type="compositionally biased region" description="Basic and acidic residues" evidence="1">
    <location>
        <begin position="182"/>
        <end position="195"/>
    </location>
</feature>
<dbReference type="InterPro" id="IPR007175">
    <property type="entry name" value="Rpr2/Snm1/Rpp21"/>
</dbReference>
<name>W9QS81_9ROSA</name>
<dbReference type="Gene3D" id="6.20.50.20">
    <property type="match status" value="1"/>
</dbReference>
<feature type="compositionally biased region" description="Polar residues" evidence="1">
    <location>
        <begin position="201"/>
        <end position="210"/>
    </location>
</feature>
<evidence type="ECO:0000313" key="3">
    <source>
        <dbReference type="Proteomes" id="UP000030645"/>
    </source>
</evidence>
<dbReference type="PANTHER" id="PTHR36072:SF2">
    <property type="entry name" value="OS01G0531000 PROTEIN"/>
    <property type="match status" value="1"/>
</dbReference>
<reference evidence="3" key="1">
    <citation type="submission" date="2013-01" db="EMBL/GenBank/DDBJ databases">
        <title>Draft Genome Sequence of a Mulberry Tree, Morus notabilis C.K. Schneid.</title>
        <authorList>
            <person name="He N."/>
            <person name="Zhao S."/>
        </authorList>
    </citation>
    <scope>NUCLEOTIDE SEQUENCE</scope>
</reference>
<dbReference type="PANTHER" id="PTHR36072">
    <property type="entry name" value="OS01G0541600 PROTEIN"/>
    <property type="match status" value="1"/>
</dbReference>
<dbReference type="eggNOG" id="ENOG502S0TF">
    <property type="taxonomic scope" value="Eukaryota"/>
</dbReference>
<feature type="compositionally biased region" description="Basic residues" evidence="1">
    <location>
        <begin position="229"/>
        <end position="238"/>
    </location>
</feature>
<gene>
    <name evidence="2" type="ORF">L484_024280</name>
</gene>
<feature type="region of interest" description="Disordered" evidence="1">
    <location>
        <begin position="162"/>
        <end position="295"/>
    </location>
</feature>